<dbReference type="Pfam" id="PF03147">
    <property type="entry name" value="FDX-ACB"/>
    <property type="match status" value="1"/>
</dbReference>
<dbReference type="PROSITE" id="PS51483">
    <property type="entry name" value="B5"/>
    <property type="match status" value="1"/>
</dbReference>
<dbReference type="Pfam" id="PF03483">
    <property type="entry name" value="B3_4"/>
    <property type="match status" value="1"/>
</dbReference>
<dbReference type="SMART" id="SM00896">
    <property type="entry name" value="FDX-ACB"/>
    <property type="match status" value="1"/>
</dbReference>
<dbReference type="SUPFAM" id="SSF54991">
    <property type="entry name" value="Anticodon-binding domain of PheRS"/>
    <property type="match status" value="1"/>
</dbReference>
<dbReference type="InterPro" id="IPR041616">
    <property type="entry name" value="PheRS_beta_core"/>
</dbReference>
<evidence type="ECO:0000259" key="17">
    <source>
        <dbReference type="PROSITE" id="PS50886"/>
    </source>
</evidence>
<feature type="binding site" evidence="15">
    <location>
        <position position="486"/>
    </location>
    <ligand>
        <name>Mg(2+)</name>
        <dbReference type="ChEBI" id="CHEBI:18420"/>
        <note>shared with alpha subunit</note>
    </ligand>
</feature>
<dbReference type="SUPFAM" id="SSF46955">
    <property type="entry name" value="Putative DNA-binding domain"/>
    <property type="match status" value="1"/>
</dbReference>
<dbReference type="Gene3D" id="3.50.40.10">
    <property type="entry name" value="Phenylalanyl-trna Synthetase, Chain B, domain 3"/>
    <property type="match status" value="1"/>
</dbReference>
<comment type="subcellular location">
    <subcellularLocation>
        <location evidence="1 15">Cytoplasm</location>
    </subcellularLocation>
</comment>
<dbReference type="InterPro" id="IPR005121">
    <property type="entry name" value="Fdx_antiC-bd"/>
</dbReference>
<feature type="domain" description="FDX-ACB" evidence="18">
    <location>
        <begin position="747"/>
        <end position="840"/>
    </location>
</feature>
<feature type="binding site" evidence="15">
    <location>
        <position position="487"/>
    </location>
    <ligand>
        <name>Mg(2+)</name>
        <dbReference type="ChEBI" id="CHEBI:18420"/>
        <note>shared with alpha subunit</note>
    </ligand>
</feature>
<dbReference type="GO" id="GO:0006432">
    <property type="term" value="P:phenylalanyl-tRNA aminoacylation"/>
    <property type="evidence" value="ECO:0007669"/>
    <property type="project" value="UniProtKB-UniRule"/>
</dbReference>
<feature type="domain" description="B5" evidence="19">
    <location>
        <begin position="419"/>
        <end position="499"/>
    </location>
</feature>
<evidence type="ECO:0000256" key="10">
    <source>
        <dbReference type="ARBA" id="ARBA00022842"/>
    </source>
</evidence>
<evidence type="ECO:0000256" key="2">
    <source>
        <dbReference type="ARBA" id="ARBA00008653"/>
    </source>
</evidence>
<dbReference type="PROSITE" id="PS51447">
    <property type="entry name" value="FDX_ACB"/>
    <property type="match status" value="1"/>
</dbReference>
<dbReference type="SMART" id="SM00873">
    <property type="entry name" value="B3_4"/>
    <property type="match status" value="1"/>
</dbReference>
<feature type="binding site" evidence="15">
    <location>
        <position position="477"/>
    </location>
    <ligand>
        <name>Mg(2+)</name>
        <dbReference type="ChEBI" id="CHEBI:18420"/>
        <note>shared with alpha subunit</note>
    </ligand>
</feature>
<dbReference type="Pfam" id="PF17759">
    <property type="entry name" value="tRNA_synthFbeta"/>
    <property type="match status" value="1"/>
</dbReference>
<keyword evidence="6 15" id="KW-0436">Ligase</keyword>
<evidence type="ECO:0000313" key="20">
    <source>
        <dbReference type="EMBL" id="AXB43575.1"/>
    </source>
</evidence>
<keyword evidence="7 15" id="KW-0479">Metal-binding</keyword>
<dbReference type="InterPro" id="IPR036690">
    <property type="entry name" value="Fdx_antiC-bd_sf"/>
</dbReference>
<dbReference type="InterPro" id="IPR012340">
    <property type="entry name" value="NA-bd_OB-fold"/>
</dbReference>
<dbReference type="SUPFAM" id="SSF55681">
    <property type="entry name" value="Class II aaRS and biotin synthetases"/>
    <property type="match status" value="1"/>
</dbReference>
<evidence type="ECO:0000256" key="4">
    <source>
        <dbReference type="ARBA" id="ARBA00022490"/>
    </source>
</evidence>
<reference evidence="20 21" key="1">
    <citation type="submission" date="2016-04" db="EMBL/GenBank/DDBJ databases">
        <title>Complete genome sequence and analysis of deep-sea sediment isolate, Amycolatopsis sp. WP1.</title>
        <authorList>
            <person name="Wang H."/>
            <person name="Chen S."/>
            <person name="Wu Q."/>
        </authorList>
    </citation>
    <scope>NUCLEOTIDE SEQUENCE [LARGE SCALE GENOMIC DNA]</scope>
    <source>
        <strain evidence="20 21">WP1</strain>
    </source>
</reference>
<evidence type="ECO:0000256" key="11">
    <source>
        <dbReference type="ARBA" id="ARBA00022884"/>
    </source>
</evidence>
<dbReference type="GO" id="GO:0004826">
    <property type="term" value="F:phenylalanine-tRNA ligase activity"/>
    <property type="evidence" value="ECO:0007669"/>
    <property type="project" value="UniProtKB-UniRule"/>
</dbReference>
<dbReference type="GO" id="GO:0000049">
    <property type="term" value="F:tRNA binding"/>
    <property type="evidence" value="ECO:0007669"/>
    <property type="project" value="UniProtKB-UniRule"/>
</dbReference>
<evidence type="ECO:0000256" key="5">
    <source>
        <dbReference type="ARBA" id="ARBA00022555"/>
    </source>
</evidence>
<evidence type="ECO:0000256" key="15">
    <source>
        <dbReference type="HAMAP-Rule" id="MF_00283"/>
    </source>
</evidence>
<evidence type="ECO:0000256" key="9">
    <source>
        <dbReference type="ARBA" id="ARBA00022840"/>
    </source>
</evidence>
<gene>
    <name evidence="15" type="primary">pheT</name>
    <name evidence="20" type="ORF">A4R43_14345</name>
</gene>
<proteinExistence type="inferred from homology"/>
<keyword evidence="11 16" id="KW-0694">RNA-binding</keyword>
<protein>
    <recommendedName>
        <fullName evidence="15">Phenylalanine--tRNA ligase beta subunit</fullName>
        <ecNumber evidence="15">6.1.1.20</ecNumber>
    </recommendedName>
    <alternativeName>
        <fullName evidence="15">Phenylalanyl-tRNA synthetase beta subunit</fullName>
        <shortName evidence="15">PheRS</shortName>
    </alternativeName>
</protein>
<dbReference type="InterPro" id="IPR020825">
    <property type="entry name" value="Phe-tRNA_synthase-like_B3/B4"/>
</dbReference>
<dbReference type="CDD" id="cd02796">
    <property type="entry name" value="tRNA_bind_bactPheRS"/>
    <property type="match status" value="1"/>
</dbReference>
<comment type="cofactor">
    <cofactor evidence="15">
        <name>Mg(2+)</name>
        <dbReference type="ChEBI" id="CHEBI:18420"/>
    </cofactor>
    <text evidence="15">Binds 2 magnesium ions per tetramer.</text>
</comment>
<evidence type="ECO:0000256" key="16">
    <source>
        <dbReference type="PROSITE-ProRule" id="PRU00209"/>
    </source>
</evidence>
<dbReference type="SUPFAM" id="SSF56037">
    <property type="entry name" value="PheT/TilS domain"/>
    <property type="match status" value="1"/>
</dbReference>
<comment type="subunit">
    <text evidence="3 15">Tetramer of two alpha and two beta subunits.</text>
</comment>
<dbReference type="SUPFAM" id="SSF50249">
    <property type="entry name" value="Nucleic acid-binding proteins"/>
    <property type="match status" value="1"/>
</dbReference>
<dbReference type="InterPro" id="IPR005146">
    <property type="entry name" value="B3/B4_tRNA-bd"/>
</dbReference>
<keyword evidence="21" id="KW-1185">Reference proteome</keyword>
<feature type="domain" description="TRNA-binding" evidence="17">
    <location>
        <begin position="41"/>
        <end position="167"/>
    </location>
</feature>
<dbReference type="CDD" id="cd00769">
    <property type="entry name" value="PheRS_beta_core"/>
    <property type="match status" value="1"/>
</dbReference>
<evidence type="ECO:0000256" key="12">
    <source>
        <dbReference type="ARBA" id="ARBA00022917"/>
    </source>
</evidence>
<dbReference type="GO" id="GO:0005524">
    <property type="term" value="F:ATP binding"/>
    <property type="evidence" value="ECO:0007669"/>
    <property type="project" value="UniProtKB-UniRule"/>
</dbReference>
<dbReference type="RefSeq" id="WP_113692812.1">
    <property type="nucleotide sequence ID" value="NZ_CP015163.1"/>
</dbReference>
<dbReference type="Pfam" id="PF03484">
    <property type="entry name" value="B5"/>
    <property type="match status" value="1"/>
</dbReference>
<keyword evidence="13 15" id="KW-0030">Aminoacyl-tRNA synthetase</keyword>
<dbReference type="AlphaFoldDB" id="A0A344L6A1"/>
<keyword evidence="5 16" id="KW-0820">tRNA-binding</keyword>
<accession>A0A344L6A1</accession>
<dbReference type="InterPro" id="IPR005147">
    <property type="entry name" value="tRNA_synthase_B5-dom"/>
</dbReference>
<dbReference type="EC" id="6.1.1.20" evidence="15"/>
<comment type="catalytic activity">
    <reaction evidence="14 15">
        <text>tRNA(Phe) + L-phenylalanine + ATP = L-phenylalanyl-tRNA(Phe) + AMP + diphosphate + H(+)</text>
        <dbReference type="Rhea" id="RHEA:19413"/>
        <dbReference type="Rhea" id="RHEA-COMP:9668"/>
        <dbReference type="Rhea" id="RHEA-COMP:9699"/>
        <dbReference type="ChEBI" id="CHEBI:15378"/>
        <dbReference type="ChEBI" id="CHEBI:30616"/>
        <dbReference type="ChEBI" id="CHEBI:33019"/>
        <dbReference type="ChEBI" id="CHEBI:58095"/>
        <dbReference type="ChEBI" id="CHEBI:78442"/>
        <dbReference type="ChEBI" id="CHEBI:78531"/>
        <dbReference type="ChEBI" id="CHEBI:456215"/>
        <dbReference type="EC" id="6.1.1.20"/>
    </reaction>
</comment>
<dbReference type="InterPro" id="IPR004532">
    <property type="entry name" value="Phe-tRNA-ligase_IIc_bsu_bact"/>
</dbReference>
<evidence type="ECO:0000256" key="14">
    <source>
        <dbReference type="ARBA" id="ARBA00049255"/>
    </source>
</evidence>
<evidence type="ECO:0000256" key="6">
    <source>
        <dbReference type="ARBA" id="ARBA00022598"/>
    </source>
</evidence>
<dbReference type="InterPro" id="IPR045864">
    <property type="entry name" value="aa-tRNA-synth_II/BPL/LPL"/>
</dbReference>
<dbReference type="NCBIfam" id="TIGR00472">
    <property type="entry name" value="pheT_bact"/>
    <property type="match status" value="1"/>
</dbReference>
<dbReference type="Pfam" id="PF01588">
    <property type="entry name" value="tRNA_bind"/>
    <property type="match status" value="1"/>
</dbReference>
<keyword evidence="12 15" id="KW-0648">Protein biosynthesis</keyword>
<dbReference type="EMBL" id="CP015163">
    <property type="protein sequence ID" value="AXB43575.1"/>
    <property type="molecule type" value="Genomic_DNA"/>
</dbReference>
<keyword evidence="10 15" id="KW-0460">Magnesium</keyword>
<dbReference type="InterPro" id="IPR033714">
    <property type="entry name" value="tRNA_bind_bactPheRS"/>
</dbReference>
<evidence type="ECO:0000256" key="3">
    <source>
        <dbReference type="ARBA" id="ARBA00011209"/>
    </source>
</evidence>
<dbReference type="Proteomes" id="UP000250434">
    <property type="component" value="Chromosome"/>
</dbReference>
<evidence type="ECO:0000256" key="1">
    <source>
        <dbReference type="ARBA" id="ARBA00004496"/>
    </source>
</evidence>
<dbReference type="KEGG" id="aab:A4R43_14345"/>
<evidence type="ECO:0000259" key="18">
    <source>
        <dbReference type="PROSITE" id="PS51447"/>
    </source>
</evidence>
<comment type="similarity">
    <text evidence="2 15">Belongs to the phenylalanyl-tRNA synthetase beta subunit family. Type 1 subfamily.</text>
</comment>
<evidence type="ECO:0000256" key="13">
    <source>
        <dbReference type="ARBA" id="ARBA00023146"/>
    </source>
</evidence>
<evidence type="ECO:0000259" key="19">
    <source>
        <dbReference type="PROSITE" id="PS51483"/>
    </source>
</evidence>
<dbReference type="GO" id="GO:0000287">
    <property type="term" value="F:magnesium ion binding"/>
    <property type="evidence" value="ECO:0007669"/>
    <property type="project" value="UniProtKB-UniRule"/>
</dbReference>
<dbReference type="InterPro" id="IPR009061">
    <property type="entry name" value="DNA-bd_dom_put_sf"/>
</dbReference>
<dbReference type="OrthoDB" id="9805455at2"/>
<keyword evidence="8 15" id="KW-0547">Nucleotide-binding</keyword>
<name>A0A344L6A1_9PSEU</name>
<dbReference type="GO" id="GO:0009328">
    <property type="term" value="C:phenylalanine-tRNA ligase complex"/>
    <property type="evidence" value="ECO:0007669"/>
    <property type="project" value="TreeGrafter"/>
</dbReference>
<dbReference type="InterPro" id="IPR002547">
    <property type="entry name" value="tRNA-bd_dom"/>
</dbReference>
<dbReference type="Gene3D" id="3.30.930.10">
    <property type="entry name" value="Bira Bifunctional Protein, Domain 2"/>
    <property type="match status" value="1"/>
</dbReference>
<evidence type="ECO:0000256" key="8">
    <source>
        <dbReference type="ARBA" id="ARBA00022741"/>
    </source>
</evidence>
<feature type="binding site" evidence="15">
    <location>
        <position position="483"/>
    </location>
    <ligand>
        <name>Mg(2+)</name>
        <dbReference type="ChEBI" id="CHEBI:18420"/>
        <note>shared with alpha subunit</note>
    </ligand>
</feature>
<dbReference type="FunFam" id="3.30.930.10:FF:000130">
    <property type="entry name" value="Phenylalanine--tRNA ligase beta subunit"/>
    <property type="match status" value="1"/>
</dbReference>
<dbReference type="FunFam" id="3.30.70.380:FF:000001">
    <property type="entry name" value="Phenylalanine--tRNA ligase beta subunit"/>
    <property type="match status" value="1"/>
</dbReference>
<dbReference type="PANTHER" id="PTHR10947">
    <property type="entry name" value="PHENYLALANYL-TRNA SYNTHETASE BETA CHAIN AND LEUCINE-RICH REPEAT-CONTAINING PROTEIN 47"/>
    <property type="match status" value="1"/>
</dbReference>
<dbReference type="InterPro" id="IPR045060">
    <property type="entry name" value="Phe-tRNA-ligase_IIc_bsu"/>
</dbReference>
<dbReference type="HAMAP" id="MF_00283">
    <property type="entry name" value="Phe_tRNA_synth_beta1"/>
    <property type="match status" value="1"/>
</dbReference>
<dbReference type="PROSITE" id="PS50886">
    <property type="entry name" value="TRBD"/>
    <property type="match status" value="1"/>
</dbReference>
<keyword evidence="4 15" id="KW-0963">Cytoplasm</keyword>
<evidence type="ECO:0000256" key="7">
    <source>
        <dbReference type="ARBA" id="ARBA00022723"/>
    </source>
</evidence>
<dbReference type="Gene3D" id="2.40.50.140">
    <property type="entry name" value="Nucleic acid-binding proteins"/>
    <property type="match status" value="1"/>
</dbReference>
<organism evidence="20 21">
    <name type="scientific">Amycolatopsis albispora</name>
    <dbReference type="NCBI Taxonomy" id="1804986"/>
    <lineage>
        <taxon>Bacteria</taxon>
        <taxon>Bacillati</taxon>
        <taxon>Actinomycetota</taxon>
        <taxon>Actinomycetes</taxon>
        <taxon>Pseudonocardiales</taxon>
        <taxon>Pseudonocardiaceae</taxon>
        <taxon>Amycolatopsis</taxon>
    </lineage>
</organism>
<dbReference type="Gene3D" id="3.30.56.10">
    <property type="match status" value="2"/>
</dbReference>
<dbReference type="PANTHER" id="PTHR10947:SF0">
    <property type="entry name" value="PHENYLALANINE--TRNA LIGASE BETA SUBUNIT"/>
    <property type="match status" value="1"/>
</dbReference>
<sequence>MRVPVSWLTEHLELGEGVGPQELVDAFVRIGIEVDAVHPLDAVTGPLVIGRVVEIEELTEFKKPIRFCRVEVGEEHAPEDTGEEPDPSAIKTRGIICGASNFNEGDLVVVALPGAVLPGGFAIGSRKTYGRTSDGMICSARELGLGDDHSGILVLPPGTAGPGDDAAEVIGLSDTVLELAPTPDRGYALSIRGLARELSNAFDAPFGDPGLSEIPGAEGEAWPVRIEDPEGCCPRFVLRRVTGLDASAPTPWWMRRRLMLAGMRSISLAVDVTNYVMLELGHPLHAFDTTAIQGELVVRRAKPGEKLTTLDDAERELDSDDIVIADDSGVISLAGTMGGASTEITPESTDVLLEAAHWDPPSISRTARRHKLFSEAAKRFERFTDPQLPPVAVELAARLLRQYGDGRIQPGRTDAGQLKPVAEITMPINLPDKVAGVRYDRGVTARRLSQIGCKVGIATSDDGTALVTAVPPSWRGDLVQPADLVEEVLRLEGYDSIPSELPTAPAGAGLTEAQRRRRTVSRSLAAAGYVEVLPFPFVAKSTWDAFGLPEDDVRRRAVKVLNPLESEKDELATSLLPGLLETLQRNVSRGFRDVTLYQIGQVVLPAEKPAAMPRLGVSARPADEELAALEAAVPAQPVHVAVVLTGHRERPGWWGEGQQASWADAVQAARTVAAAAGVELEVRSADLLPWHPGRCARLLVGDWPVGHAGELHPKVVEALGLPKRTVAMELDLDAIPLLERRPAPAVSPYPPVLLDVALVADSSVPAAELAETLRRGGGELIEDVSLFDTYTGEQVGAGKRSLAYKLRFRAPDRTLKVEEATAARDAAVAAAAERFGATLRA</sequence>
<evidence type="ECO:0000313" key="21">
    <source>
        <dbReference type="Proteomes" id="UP000250434"/>
    </source>
</evidence>
<dbReference type="Gene3D" id="3.30.70.380">
    <property type="entry name" value="Ferrodoxin-fold anticodon-binding domain"/>
    <property type="match status" value="1"/>
</dbReference>
<keyword evidence="9 15" id="KW-0067">ATP-binding</keyword>
<dbReference type="SMART" id="SM00874">
    <property type="entry name" value="B5"/>
    <property type="match status" value="1"/>
</dbReference>